<dbReference type="EMBL" id="VULR01000022">
    <property type="protein sequence ID" value="MSS44309.1"/>
    <property type="molecule type" value="Genomic_DNA"/>
</dbReference>
<keyword evidence="1" id="KW-1133">Transmembrane helix</keyword>
<comment type="caution">
    <text evidence="2">The sequence shown here is derived from an EMBL/GenBank/DDBJ whole genome shotgun (WGS) entry which is preliminary data.</text>
</comment>
<organism evidence="2 3">
    <name type="scientific">Anaerosalibacter bizertensis</name>
    <dbReference type="NCBI Taxonomy" id="932217"/>
    <lineage>
        <taxon>Bacteria</taxon>
        <taxon>Bacillati</taxon>
        <taxon>Bacillota</taxon>
        <taxon>Tissierellia</taxon>
        <taxon>Tissierellales</taxon>
        <taxon>Sporanaerobacteraceae</taxon>
        <taxon>Anaerosalibacter</taxon>
    </lineage>
</organism>
<proteinExistence type="predicted"/>
<dbReference type="Proteomes" id="UP000462760">
    <property type="component" value="Unassembled WGS sequence"/>
</dbReference>
<evidence type="ECO:0000256" key="1">
    <source>
        <dbReference type="SAM" id="Phobius"/>
    </source>
</evidence>
<name>A0A844FJZ3_9FIRM</name>
<evidence type="ECO:0000313" key="2">
    <source>
        <dbReference type="EMBL" id="MSS44309.1"/>
    </source>
</evidence>
<keyword evidence="1" id="KW-0812">Transmembrane</keyword>
<dbReference type="RefSeq" id="WP_154484981.1">
    <property type="nucleotide sequence ID" value="NZ_VULR01000022.1"/>
</dbReference>
<gene>
    <name evidence="2" type="ORF">FYJ27_11425</name>
</gene>
<dbReference type="AlphaFoldDB" id="A0A844FJZ3"/>
<reference evidence="2 3" key="1">
    <citation type="submission" date="2019-08" db="EMBL/GenBank/DDBJ databases">
        <title>In-depth cultivation of the pig gut microbiome towards novel bacterial diversity and tailored functional studies.</title>
        <authorList>
            <person name="Wylensek D."/>
            <person name="Hitch T.C.A."/>
            <person name="Clavel T."/>
        </authorList>
    </citation>
    <scope>NUCLEOTIDE SEQUENCE [LARGE SCALE GENOMIC DNA]</scope>
    <source>
        <strain evidence="2 3">Med78-601-WT-4W-RMD-3</strain>
    </source>
</reference>
<evidence type="ECO:0000313" key="3">
    <source>
        <dbReference type="Proteomes" id="UP000462760"/>
    </source>
</evidence>
<feature type="transmembrane region" description="Helical" evidence="1">
    <location>
        <begin position="72"/>
        <end position="99"/>
    </location>
</feature>
<accession>A0A844FJZ3</accession>
<sequence length="125" mass="14280">MAIGDREYIISKSLKGEEVYEILKSQLKTTKVDGINYDHNFERVEISANYCKYIVTISGNKLKISTKWNNKWLYIGLALLITSYFLILPLAGIIALIILTHSEQKEIRSLIYQILNIGDLGNVNE</sequence>
<protein>
    <submittedName>
        <fullName evidence="2">Uncharacterized protein</fullName>
    </submittedName>
</protein>
<keyword evidence="1" id="KW-0472">Membrane</keyword>